<reference evidence="2 3" key="1">
    <citation type="journal article" date="2019" name="Int. J. Syst. Evol. Microbiol.">
        <title>The Global Catalogue of Microorganisms (GCM) 10K type strain sequencing project: providing services to taxonomists for standard genome sequencing and annotation.</title>
        <authorList>
            <consortium name="The Broad Institute Genomics Platform"/>
            <consortium name="The Broad Institute Genome Sequencing Center for Infectious Disease"/>
            <person name="Wu L."/>
            <person name="Ma J."/>
        </authorList>
    </citation>
    <scope>NUCLEOTIDE SEQUENCE [LARGE SCALE GENOMIC DNA]</scope>
    <source>
        <strain evidence="2 3">WLHS5</strain>
    </source>
</reference>
<proteinExistence type="predicted"/>
<keyword evidence="3" id="KW-1185">Reference proteome</keyword>
<evidence type="ECO:0000313" key="2">
    <source>
        <dbReference type="EMBL" id="MFC4541191.1"/>
    </source>
</evidence>
<evidence type="ECO:0000313" key="3">
    <source>
        <dbReference type="Proteomes" id="UP001595898"/>
    </source>
</evidence>
<protein>
    <submittedName>
        <fullName evidence="2">Uncharacterized protein</fullName>
    </submittedName>
</protein>
<gene>
    <name evidence="2" type="ORF">ACFO5R_04515</name>
</gene>
<accession>A0ABD5PKR6</accession>
<sequence length="156" mass="15918">MTSTIDLPARGFATACRAVGSIDSPGVAGSIAASGSPGPAGSIAAATSVAHELLVPLQVDVEGGSPLVVFAALATFLVALVLAIVVTYRFVEGYRRTKARPILLLAIGMFLLAPAPMFIRLLVGNVAAIPLSVQLLATTLSELAGLLVVLYVVYTT</sequence>
<feature type="transmembrane region" description="Helical" evidence="1">
    <location>
        <begin position="135"/>
        <end position="154"/>
    </location>
</feature>
<feature type="transmembrane region" description="Helical" evidence="1">
    <location>
        <begin position="102"/>
        <end position="123"/>
    </location>
</feature>
<dbReference type="Pfam" id="PF24365">
    <property type="entry name" value="DUF7521"/>
    <property type="match status" value="1"/>
</dbReference>
<organism evidence="2 3">
    <name type="scientific">Halosolutus amylolyticus</name>
    <dbReference type="NCBI Taxonomy" id="2932267"/>
    <lineage>
        <taxon>Archaea</taxon>
        <taxon>Methanobacteriati</taxon>
        <taxon>Methanobacteriota</taxon>
        <taxon>Stenosarchaea group</taxon>
        <taxon>Halobacteria</taxon>
        <taxon>Halobacteriales</taxon>
        <taxon>Natrialbaceae</taxon>
        <taxon>Halosolutus</taxon>
    </lineage>
</organism>
<keyword evidence="1" id="KW-1133">Transmembrane helix</keyword>
<name>A0ABD5PKR6_9EURY</name>
<dbReference type="Proteomes" id="UP001595898">
    <property type="component" value="Unassembled WGS sequence"/>
</dbReference>
<comment type="caution">
    <text evidence="2">The sequence shown here is derived from an EMBL/GenBank/DDBJ whole genome shotgun (WGS) entry which is preliminary data.</text>
</comment>
<feature type="transmembrane region" description="Helical" evidence="1">
    <location>
        <begin position="67"/>
        <end position="90"/>
    </location>
</feature>
<dbReference type="AlphaFoldDB" id="A0ABD5PKR6"/>
<dbReference type="RefSeq" id="WP_250139331.1">
    <property type="nucleotide sequence ID" value="NZ_JALIQP010000001.1"/>
</dbReference>
<evidence type="ECO:0000256" key="1">
    <source>
        <dbReference type="SAM" id="Phobius"/>
    </source>
</evidence>
<dbReference type="EMBL" id="JBHSFA010000002">
    <property type="protein sequence ID" value="MFC4541191.1"/>
    <property type="molecule type" value="Genomic_DNA"/>
</dbReference>
<dbReference type="InterPro" id="IPR055943">
    <property type="entry name" value="DUF7521"/>
</dbReference>
<keyword evidence="1" id="KW-0812">Transmembrane</keyword>
<keyword evidence="1" id="KW-0472">Membrane</keyword>